<evidence type="ECO:0000256" key="13">
    <source>
        <dbReference type="ARBA" id="ARBA00022968"/>
    </source>
</evidence>
<evidence type="ECO:0000256" key="8">
    <source>
        <dbReference type="ARBA" id="ARBA00019241"/>
    </source>
</evidence>
<comment type="caution">
    <text evidence="23">The sequence shown here is derived from an EMBL/GenBank/DDBJ whole genome shotgun (WGS) entry which is preliminary data.</text>
</comment>
<dbReference type="AlphaFoldDB" id="A0A438NF48"/>
<keyword evidence="11" id="KW-0378">Hydrolase</keyword>
<protein>
    <recommendedName>
        <fullName evidence="7">Putative lipase ATG15</fullName>
        <ecNumber evidence="6">3.1.1.3</ecNumber>
    </recommendedName>
    <alternativeName>
        <fullName evidence="20">Autophagy-related protein 15</fullName>
    </alternativeName>
    <alternativeName>
        <fullName evidence="8">Putative lipase atg15</fullName>
    </alternativeName>
</protein>
<feature type="domain" description="Fungal lipase-type" evidence="22">
    <location>
        <begin position="278"/>
        <end position="310"/>
    </location>
</feature>
<dbReference type="GO" id="GO:0034727">
    <property type="term" value="P:piecemeal microautophagy of the nucleus"/>
    <property type="evidence" value="ECO:0007669"/>
    <property type="project" value="TreeGrafter"/>
</dbReference>
<evidence type="ECO:0000256" key="5">
    <source>
        <dbReference type="ARBA" id="ARBA00011137"/>
    </source>
</evidence>
<dbReference type="GO" id="GO:0006660">
    <property type="term" value="P:phosphatidylserine catabolic process"/>
    <property type="evidence" value="ECO:0007669"/>
    <property type="project" value="TreeGrafter"/>
</dbReference>
<dbReference type="CDD" id="cd00519">
    <property type="entry name" value="Lipase_3"/>
    <property type="match status" value="1"/>
</dbReference>
<evidence type="ECO:0000256" key="19">
    <source>
        <dbReference type="ARBA" id="ARBA00024663"/>
    </source>
</evidence>
<feature type="chain" id="PRO_5019516729" description="Putative lipase ATG15" evidence="21">
    <location>
        <begin position="21"/>
        <end position="355"/>
    </location>
</feature>
<keyword evidence="14" id="KW-1133">Transmembrane helix</keyword>
<keyword evidence="12" id="KW-0442">Lipid degradation</keyword>
<evidence type="ECO:0000256" key="20">
    <source>
        <dbReference type="ARBA" id="ARBA00029828"/>
    </source>
</evidence>
<sequence>MLRYVIVALLALNFSYDCEARRLYRNDVRNNDVDDDDFVMHGTHDTTSSQFALNGLFFHEVPDDGEGQFHSLSINHGHESEVSLQNNDGKSLQIRYSPLLLSKPAGAEYGPIDMRSSLQRQRQLRTNKNLQEWTTITVPGPAIDDKDTVVNLAKMCNDAYVQAPSQPDWLNTTMGFNRSDTFGWKGNGLRGHVFTDKTQETVIIAFKGTSIDPRDGWSSNDRFNDNLLFSCCCATQRPPPWLYPSVCNCRNQTYQCNSTCLTEEILQPDRYYVTALNVMQNISSWYPMAQNFWVVGHSLGGAMASLMGLTFGIPAVSYEAVPERLSAQRLGLANPPPLHSGGFHIGNTADPNIAS</sequence>
<evidence type="ECO:0000256" key="4">
    <source>
        <dbReference type="ARBA" id="ARBA00010701"/>
    </source>
</evidence>
<evidence type="ECO:0000256" key="21">
    <source>
        <dbReference type="SAM" id="SignalP"/>
    </source>
</evidence>
<keyword evidence="17" id="KW-0472">Membrane</keyword>
<dbReference type="GO" id="GO:0046461">
    <property type="term" value="P:neutral lipid catabolic process"/>
    <property type="evidence" value="ECO:0007669"/>
    <property type="project" value="TreeGrafter"/>
</dbReference>
<evidence type="ECO:0000256" key="1">
    <source>
        <dbReference type="ARBA" id="ARBA00001024"/>
    </source>
</evidence>
<keyword evidence="16" id="KW-0443">Lipid metabolism</keyword>
<comment type="similarity">
    <text evidence="4">Belongs to the AB hydrolase superfamily. Lipase family.</text>
</comment>
<comment type="subcellular location">
    <subcellularLocation>
        <location evidence="3">Endosome</location>
        <location evidence="3">Multivesicular body membrane</location>
        <topology evidence="3">Single-pass type II membrane protein</topology>
    </subcellularLocation>
    <subcellularLocation>
        <location evidence="2">Prevacuolar compartment membrane</location>
        <topology evidence="2">Single-pass type II membrane protein</topology>
    </subcellularLocation>
</comment>
<organism evidence="23 24">
    <name type="scientific">Exophiala mesophila</name>
    <name type="common">Black yeast-like fungus</name>
    <dbReference type="NCBI Taxonomy" id="212818"/>
    <lineage>
        <taxon>Eukaryota</taxon>
        <taxon>Fungi</taxon>
        <taxon>Dikarya</taxon>
        <taxon>Ascomycota</taxon>
        <taxon>Pezizomycotina</taxon>
        <taxon>Eurotiomycetes</taxon>
        <taxon>Chaetothyriomycetidae</taxon>
        <taxon>Chaetothyriales</taxon>
        <taxon>Herpotrichiellaceae</taxon>
        <taxon>Exophiala</taxon>
    </lineage>
</organism>
<keyword evidence="18" id="KW-0325">Glycoprotein</keyword>
<evidence type="ECO:0000256" key="9">
    <source>
        <dbReference type="ARBA" id="ARBA00022692"/>
    </source>
</evidence>
<dbReference type="Pfam" id="PF01764">
    <property type="entry name" value="Lipase_3"/>
    <property type="match status" value="1"/>
</dbReference>
<evidence type="ECO:0000256" key="11">
    <source>
        <dbReference type="ARBA" id="ARBA00022801"/>
    </source>
</evidence>
<keyword evidence="13" id="KW-0735">Signal-anchor</keyword>
<dbReference type="SUPFAM" id="SSF53474">
    <property type="entry name" value="alpha/beta-Hydrolases"/>
    <property type="match status" value="1"/>
</dbReference>
<evidence type="ECO:0000256" key="10">
    <source>
        <dbReference type="ARBA" id="ARBA00022753"/>
    </source>
</evidence>
<dbReference type="PANTHER" id="PTHR47175:SF2">
    <property type="entry name" value="LIPASE ATG15-RELATED"/>
    <property type="match status" value="1"/>
</dbReference>
<evidence type="ECO:0000313" key="23">
    <source>
        <dbReference type="EMBL" id="RVX74353.1"/>
    </source>
</evidence>
<evidence type="ECO:0000256" key="6">
    <source>
        <dbReference type="ARBA" id="ARBA00013279"/>
    </source>
</evidence>
<dbReference type="GO" id="GO:0034496">
    <property type="term" value="P:multivesicular body membrane disassembly"/>
    <property type="evidence" value="ECO:0007669"/>
    <property type="project" value="TreeGrafter"/>
</dbReference>
<evidence type="ECO:0000256" key="17">
    <source>
        <dbReference type="ARBA" id="ARBA00023136"/>
    </source>
</evidence>
<evidence type="ECO:0000256" key="16">
    <source>
        <dbReference type="ARBA" id="ARBA00023098"/>
    </source>
</evidence>
<dbReference type="GO" id="GO:0004620">
    <property type="term" value="F:phospholipase activity"/>
    <property type="evidence" value="ECO:0007669"/>
    <property type="project" value="TreeGrafter"/>
</dbReference>
<evidence type="ECO:0000256" key="12">
    <source>
        <dbReference type="ARBA" id="ARBA00022963"/>
    </source>
</evidence>
<dbReference type="Proteomes" id="UP000288859">
    <property type="component" value="Unassembled WGS sequence"/>
</dbReference>
<dbReference type="InterPro" id="IPR029058">
    <property type="entry name" value="AB_hydrolase_fold"/>
</dbReference>
<evidence type="ECO:0000259" key="22">
    <source>
        <dbReference type="Pfam" id="PF01764"/>
    </source>
</evidence>
<evidence type="ECO:0000256" key="18">
    <source>
        <dbReference type="ARBA" id="ARBA00023180"/>
    </source>
</evidence>
<dbReference type="PANTHER" id="PTHR47175">
    <property type="entry name" value="LIPASE ATG15-RELATED"/>
    <property type="match status" value="1"/>
</dbReference>
<proteinExistence type="inferred from homology"/>
<comment type="function">
    <text evidence="19">Lipase which is essential for lysis of subvacuolar cytoplasm to vacuole targeted bodies and intravacuolar autophagic bodies. Involved in the lysis of intravacuolar multivesicular body (MVB) vesicles. The intravacuolar membrane disintegration by ATG15 is critical to life span extension.</text>
</comment>
<dbReference type="GO" id="GO:0032585">
    <property type="term" value="C:multivesicular body membrane"/>
    <property type="evidence" value="ECO:0007669"/>
    <property type="project" value="UniProtKB-SubCell"/>
</dbReference>
<evidence type="ECO:0000256" key="14">
    <source>
        <dbReference type="ARBA" id="ARBA00022989"/>
    </source>
</evidence>
<dbReference type="OrthoDB" id="58570at2759"/>
<feature type="signal peptide" evidence="21">
    <location>
        <begin position="1"/>
        <end position="20"/>
    </location>
</feature>
<name>A0A438NF48_EXOME</name>
<dbReference type="Gene3D" id="3.40.50.1820">
    <property type="entry name" value="alpha/beta hydrolase"/>
    <property type="match status" value="1"/>
</dbReference>
<dbReference type="EMBL" id="NAJM01000004">
    <property type="protein sequence ID" value="RVX74353.1"/>
    <property type="molecule type" value="Genomic_DNA"/>
</dbReference>
<dbReference type="EC" id="3.1.1.3" evidence="6"/>
<dbReference type="GO" id="GO:0004806">
    <property type="term" value="F:triacylglycerol lipase activity"/>
    <property type="evidence" value="ECO:0007669"/>
    <property type="project" value="UniProtKB-EC"/>
</dbReference>
<keyword evidence="9" id="KW-0812">Transmembrane</keyword>
<evidence type="ECO:0000256" key="7">
    <source>
        <dbReference type="ARBA" id="ARBA00018542"/>
    </source>
</evidence>
<keyword evidence="15" id="KW-0072">Autophagy</keyword>
<gene>
    <name evidence="23" type="ORF">B0A52_01478</name>
</gene>
<dbReference type="InterPro" id="IPR002921">
    <property type="entry name" value="Fungal_lipase-type"/>
</dbReference>
<keyword evidence="21" id="KW-0732">Signal</keyword>
<accession>A0A438NF48</accession>
<reference evidence="23 24" key="1">
    <citation type="submission" date="2017-03" db="EMBL/GenBank/DDBJ databases">
        <title>Genomes of endolithic fungi from Antarctica.</title>
        <authorList>
            <person name="Coleine C."/>
            <person name="Masonjones S."/>
            <person name="Stajich J.E."/>
        </authorList>
    </citation>
    <scope>NUCLEOTIDE SEQUENCE [LARGE SCALE GENOMIC DNA]</scope>
    <source>
        <strain evidence="23 24">CCFEE 6314</strain>
    </source>
</reference>
<evidence type="ECO:0000256" key="3">
    <source>
        <dbReference type="ARBA" id="ARBA00004343"/>
    </source>
</evidence>
<evidence type="ECO:0000256" key="2">
    <source>
        <dbReference type="ARBA" id="ARBA00004270"/>
    </source>
</evidence>
<evidence type="ECO:0000313" key="24">
    <source>
        <dbReference type="Proteomes" id="UP000288859"/>
    </source>
</evidence>
<comment type="subunit">
    <text evidence="5">Binds to both phosphatidylinositol (PI) and phosphatidylinositol 3,5-bisphosphate (PIP2).</text>
</comment>
<dbReference type="VEuPathDB" id="FungiDB:PV10_07426"/>
<dbReference type="GO" id="GO:0005775">
    <property type="term" value="C:vacuolar lumen"/>
    <property type="evidence" value="ECO:0007669"/>
    <property type="project" value="TreeGrafter"/>
</dbReference>
<evidence type="ECO:0000256" key="15">
    <source>
        <dbReference type="ARBA" id="ARBA00023006"/>
    </source>
</evidence>
<keyword evidence="10" id="KW-0967">Endosome</keyword>
<dbReference type="InterPro" id="IPR050805">
    <property type="entry name" value="ATG15_Lipase"/>
</dbReference>
<comment type="catalytic activity">
    <reaction evidence="1">
        <text>a triacylglycerol + H2O = a diacylglycerol + a fatty acid + H(+)</text>
        <dbReference type="Rhea" id="RHEA:12044"/>
        <dbReference type="ChEBI" id="CHEBI:15377"/>
        <dbReference type="ChEBI" id="CHEBI:15378"/>
        <dbReference type="ChEBI" id="CHEBI:17855"/>
        <dbReference type="ChEBI" id="CHEBI:18035"/>
        <dbReference type="ChEBI" id="CHEBI:28868"/>
        <dbReference type="EC" id="3.1.1.3"/>
    </reaction>
</comment>